<dbReference type="PANTHER" id="PTHR22093">
    <property type="entry name" value="LEUKOCYTE RECEPTOR CLUSTER LRC MEMBER 1"/>
    <property type="match status" value="1"/>
</dbReference>
<dbReference type="EMBL" id="BAABUJ010000021">
    <property type="protein sequence ID" value="GAA5802013.1"/>
    <property type="molecule type" value="Genomic_DNA"/>
</dbReference>
<dbReference type="Proteomes" id="UP001476247">
    <property type="component" value="Unassembled WGS sequence"/>
</dbReference>
<organism evidence="4 5">
    <name type="scientific">Helicostylum pulchrum</name>
    <dbReference type="NCBI Taxonomy" id="562976"/>
    <lineage>
        <taxon>Eukaryota</taxon>
        <taxon>Fungi</taxon>
        <taxon>Fungi incertae sedis</taxon>
        <taxon>Mucoromycota</taxon>
        <taxon>Mucoromycotina</taxon>
        <taxon>Mucoromycetes</taxon>
        <taxon>Mucorales</taxon>
        <taxon>Mucorineae</taxon>
        <taxon>Mucoraceae</taxon>
        <taxon>Helicostylum</taxon>
    </lineage>
</organism>
<keyword evidence="1" id="KW-0175">Coiled coil</keyword>
<gene>
    <name evidence="4" type="ORF">HPULCUR_007473</name>
</gene>
<dbReference type="InterPro" id="IPR039875">
    <property type="entry name" value="LENG1-like"/>
</dbReference>
<feature type="compositionally biased region" description="Basic and acidic residues" evidence="2">
    <location>
        <begin position="200"/>
        <end position="214"/>
    </location>
</feature>
<proteinExistence type="predicted"/>
<feature type="domain" description="CBF1-interacting co-repressor CIR N-terminal" evidence="3">
    <location>
        <begin position="8"/>
        <end position="44"/>
    </location>
</feature>
<evidence type="ECO:0000256" key="2">
    <source>
        <dbReference type="SAM" id="MobiDB-lite"/>
    </source>
</evidence>
<accession>A0ABP9Y604</accession>
<protein>
    <recommendedName>
        <fullName evidence="3">CBF1-interacting co-repressor CIR N-terminal domain-containing protein</fullName>
    </recommendedName>
</protein>
<evidence type="ECO:0000313" key="5">
    <source>
        <dbReference type="Proteomes" id="UP001476247"/>
    </source>
</evidence>
<dbReference type="PANTHER" id="PTHR22093:SF0">
    <property type="entry name" value="LEUKOCYTE RECEPTOR CLUSTER MEMBER 1"/>
    <property type="match status" value="1"/>
</dbReference>
<name>A0ABP9Y604_9FUNG</name>
<feature type="coiled-coil region" evidence="1">
    <location>
        <begin position="13"/>
        <end position="44"/>
    </location>
</feature>
<evidence type="ECO:0000313" key="4">
    <source>
        <dbReference type="EMBL" id="GAA5802013.1"/>
    </source>
</evidence>
<sequence>MNILHHKSYHVYNKKNIEKVKRDEAEAEKQEKEKQDRITLAESEARLDLLRKKANVKLPNDQVTNPVQHINLFEHAVVKGNPEHEAELQEEKEKWNKQITMYLGHGAKKEDDPWYAKKDDKAVKYKDTTTFKSKHKDKKIYKKGPIKLIEDPLELIKTQLQEREKRERKLERKFKPKNPSPSPKSKSSSSSSSSSSIEALRAKRLERENNEKFRLKQLYLDPEQDTECVDERKRNYNSQFNRQETEQAHNKRRR</sequence>
<evidence type="ECO:0000256" key="1">
    <source>
        <dbReference type="SAM" id="Coils"/>
    </source>
</evidence>
<evidence type="ECO:0000259" key="3">
    <source>
        <dbReference type="SMART" id="SM01083"/>
    </source>
</evidence>
<feature type="compositionally biased region" description="Basic and acidic residues" evidence="2">
    <location>
        <begin position="243"/>
        <end position="254"/>
    </location>
</feature>
<feature type="compositionally biased region" description="Basic and acidic residues" evidence="2">
    <location>
        <begin position="160"/>
        <end position="170"/>
    </location>
</feature>
<keyword evidence="5" id="KW-1185">Reference proteome</keyword>
<feature type="region of interest" description="Disordered" evidence="2">
    <location>
        <begin position="160"/>
        <end position="254"/>
    </location>
</feature>
<comment type="caution">
    <text evidence="4">The sequence shown here is derived from an EMBL/GenBank/DDBJ whole genome shotgun (WGS) entry which is preliminary data.</text>
</comment>
<reference evidence="4 5" key="1">
    <citation type="submission" date="2024-04" db="EMBL/GenBank/DDBJ databases">
        <title>genome sequences of Mucor flavus KT1a and Helicostylum pulchrum KT1b strains isolation_sourced from the surface of a dry-aged beef.</title>
        <authorList>
            <person name="Toyotome T."/>
            <person name="Hosono M."/>
            <person name="Torimaru M."/>
            <person name="Fukuda K."/>
            <person name="Mikami N."/>
        </authorList>
    </citation>
    <scope>NUCLEOTIDE SEQUENCE [LARGE SCALE GENOMIC DNA]</scope>
    <source>
        <strain evidence="4 5">KT1b</strain>
    </source>
</reference>
<dbReference type="InterPro" id="IPR019339">
    <property type="entry name" value="CIR_N_dom"/>
</dbReference>
<dbReference type="SMART" id="SM01083">
    <property type="entry name" value="Cir_N"/>
    <property type="match status" value="1"/>
</dbReference>
<feature type="compositionally biased region" description="Low complexity" evidence="2">
    <location>
        <begin position="183"/>
        <end position="196"/>
    </location>
</feature>